<reference evidence="2" key="3">
    <citation type="submission" date="2015-06" db="UniProtKB">
        <authorList>
            <consortium name="EnsemblMetazoa"/>
        </authorList>
    </citation>
    <scope>IDENTIFICATION</scope>
</reference>
<dbReference type="PANTHER" id="PTHR46670">
    <property type="entry name" value="ENDO/EXONUCLEASE/PHOSPHATASE DOMAIN-CONTAINING PROTEIN"/>
    <property type="match status" value="1"/>
</dbReference>
<dbReference type="AlphaFoldDB" id="R7V3K2"/>
<name>R7V3K2_CAPTE</name>
<dbReference type="EnsemblMetazoa" id="CapteT200106">
    <property type="protein sequence ID" value="CapteP200106"/>
    <property type="gene ID" value="CapteG200106"/>
</dbReference>
<reference evidence="1 3" key="2">
    <citation type="journal article" date="2013" name="Nature">
        <title>Insights into bilaterian evolution from three spiralian genomes.</title>
        <authorList>
            <person name="Simakov O."/>
            <person name="Marletaz F."/>
            <person name="Cho S.J."/>
            <person name="Edsinger-Gonzales E."/>
            <person name="Havlak P."/>
            <person name="Hellsten U."/>
            <person name="Kuo D.H."/>
            <person name="Larsson T."/>
            <person name="Lv J."/>
            <person name="Arendt D."/>
            <person name="Savage R."/>
            <person name="Osoegawa K."/>
            <person name="de Jong P."/>
            <person name="Grimwood J."/>
            <person name="Chapman J.A."/>
            <person name="Shapiro H."/>
            <person name="Aerts A."/>
            <person name="Otillar R.P."/>
            <person name="Terry A.Y."/>
            <person name="Boore J.L."/>
            <person name="Grigoriev I.V."/>
            <person name="Lindberg D.R."/>
            <person name="Seaver E.C."/>
            <person name="Weisblat D.A."/>
            <person name="Putnam N.H."/>
            <person name="Rokhsar D.S."/>
        </authorList>
    </citation>
    <scope>NUCLEOTIDE SEQUENCE</scope>
    <source>
        <strain evidence="1 3">I ESC-2004</strain>
    </source>
</reference>
<dbReference type="Proteomes" id="UP000014760">
    <property type="component" value="Unassembled WGS sequence"/>
</dbReference>
<gene>
    <name evidence="1" type="ORF">CAPTEDRAFT_200106</name>
</gene>
<dbReference type="OrthoDB" id="5989487at2759"/>
<reference evidence="3" key="1">
    <citation type="submission" date="2012-12" db="EMBL/GenBank/DDBJ databases">
        <authorList>
            <person name="Hellsten U."/>
            <person name="Grimwood J."/>
            <person name="Chapman J.A."/>
            <person name="Shapiro H."/>
            <person name="Aerts A."/>
            <person name="Otillar R.P."/>
            <person name="Terry A.Y."/>
            <person name="Boore J.L."/>
            <person name="Simakov O."/>
            <person name="Marletaz F."/>
            <person name="Cho S.-J."/>
            <person name="Edsinger-Gonzales E."/>
            <person name="Havlak P."/>
            <person name="Kuo D.-H."/>
            <person name="Larsson T."/>
            <person name="Lv J."/>
            <person name="Arendt D."/>
            <person name="Savage R."/>
            <person name="Osoegawa K."/>
            <person name="de Jong P."/>
            <person name="Lindberg D.R."/>
            <person name="Seaver E.C."/>
            <person name="Weisblat D.A."/>
            <person name="Putnam N.H."/>
            <person name="Grigoriev I.V."/>
            <person name="Rokhsar D.S."/>
        </authorList>
    </citation>
    <scope>NUCLEOTIDE SEQUENCE</scope>
    <source>
        <strain evidence="3">I ESC-2004</strain>
    </source>
</reference>
<organism evidence="1">
    <name type="scientific">Capitella teleta</name>
    <name type="common">Polychaete worm</name>
    <dbReference type="NCBI Taxonomy" id="283909"/>
    <lineage>
        <taxon>Eukaryota</taxon>
        <taxon>Metazoa</taxon>
        <taxon>Spiralia</taxon>
        <taxon>Lophotrochozoa</taxon>
        <taxon>Annelida</taxon>
        <taxon>Polychaeta</taxon>
        <taxon>Sedentaria</taxon>
        <taxon>Scolecida</taxon>
        <taxon>Capitellidae</taxon>
        <taxon>Capitella</taxon>
    </lineage>
</organism>
<evidence type="ECO:0000313" key="1">
    <source>
        <dbReference type="EMBL" id="ELU13052.1"/>
    </source>
</evidence>
<dbReference type="EMBL" id="AMQN01005235">
    <property type="status" value="NOT_ANNOTATED_CDS"/>
    <property type="molecule type" value="Genomic_DNA"/>
</dbReference>
<protein>
    <submittedName>
        <fullName evidence="1 2">Uncharacterized protein</fullName>
    </submittedName>
</protein>
<evidence type="ECO:0000313" key="3">
    <source>
        <dbReference type="Proteomes" id="UP000014760"/>
    </source>
</evidence>
<dbReference type="PANTHER" id="PTHR46670:SF3">
    <property type="entry name" value="ENDONUCLEASE_EXONUCLEASE_PHOSPHATASE DOMAIN-CONTAINING PROTEIN"/>
    <property type="match status" value="1"/>
</dbReference>
<keyword evidence="3" id="KW-1185">Reference proteome</keyword>
<dbReference type="HOGENOM" id="CLU_744418_0_0_1"/>
<sequence length="372" mass="42603">MGERKAFIASVEKHWRSFIEQRKRQDTLPAEAFKVAVCHNEERRKMAGIVGFLHLRHIGVTPDRDNESLLPPLKGRLALSKLLYEHSEDCRFPDHFPVFIETVLDKPQARKKTVSYRSIKRIDPVALKIAISHSHLADMNSDLPLEKQVCLYDSGLGAILNEMAPLKTKTITSRTDVEWYNEQIREAKQGRRRAERRWRGSQLQVDKEIFIEHRHKINELIDVSKRDHYRNLITSCSDQGRIRAPEGPWQASEARAPSKRGPVACATNATSCLAGNVRHNPQKKTPLVLAEMFSQFFIEKISDIRDSIPDVNDPTPLFPSPACSFTQFAPLHSLIYVYMLTTMYVSVKDRIDHGGVNRVHQDEHLVNSVQTE</sequence>
<proteinExistence type="predicted"/>
<dbReference type="EMBL" id="AMQN01005236">
    <property type="status" value="NOT_ANNOTATED_CDS"/>
    <property type="molecule type" value="Genomic_DNA"/>
</dbReference>
<dbReference type="EMBL" id="KB295515">
    <property type="protein sequence ID" value="ELU13052.1"/>
    <property type="molecule type" value="Genomic_DNA"/>
</dbReference>
<evidence type="ECO:0000313" key="2">
    <source>
        <dbReference type="EnsemblMetazoa" id="CapteP200106"/>
    </source>
</evidence>
<accession>R7V3K2</accession>